<dbReference type="AlphaFoldDB" id="A0A448WMH2"/>
<dbReference type="EMBL" id="CAAALY010023859">
    <property type="protein sequence ID" value="VEL15219.1"/>
    <property type="molecule type" value="Genomic_DNA"/>
</dbReference>
<reference evidence="1" key="1">
    <citation type="submission" date="2018-11" db="EMBL/GenBank/DDBJ databases">
        <authorList>
            <consortium name="Pathogen Informatics"/>
        </authorList>
    </citation>
    <scope>NUCLEOTIDE SEQUENCE</scope>
</reference>
<evidence type="ECO:0000313" key="1">
    <source>
        <dbReference type="EMBL" id="VEL15219.1"/>
    </source>
</evidence>
<keyword evidence="2" id="KW-1185">Reference proteome</keyword>
<sequence length="85" mass="9606">MLSNFFVYCCSNMLLRMARLTDHADYDAGETSKNVPLPRSYSGNDDAYNRLRTRSTVSAPRRIEDNFTTLVVAVDVFKAEPPELA</sequence>
<dbReference type="Proteomes" id="UP000784294">
    <property type="component" value="Unassembled WGS sequence"/>
</dbReference>
<evidence type="ECO:0000313" key="2">
    <source>
        <dbReference type="Proteomes" id="UP000784294"/>
    </source>
</evidence>
<comment type="caution">
    <text evidence="1">The sequence shown here is derived from an EMBL/GenBank/DDBJ whole genome shotgun (WGS) entry which is preliminary data.</text>
</comment>
<protein>
    <submittedName>
        <fullName evidence="1">Uncharacterized protein</fullName>
    </submittedName>
</protein>
<accession>A0A448WMH2</accession>
<proteinExistence type="predicted"/>
<gene>
    <name evidence="1" type="ORF">PXEA_LOCUS8659</name>
</gene>
<name>A0A448WMH2_9PLAT</name>
<organism evidence="1 2">
    <name type="scientific">Protopolystoma xenopodis</name>
    <dbReference type="NCBI Taxonomy" id="117903"/>
    <lineage>
        <taxon>Eukaryota</taxon>
        <taxon>Metazoa</taxon>
        <taxon>Spiralia</taxon>
        <taxon>Lophotrochozoa</taxon>
        <taxon>Platyhelminthes</taxon>
        <taxon>Monogenea</taxon>
        <taxon>Polyopisthocotylea</taxon>
        <taxon>Polystomatidea</taxon>
        <taxon>Polystomatidae</taxon>
        <taxon>Protopolystoma</taxon>
    </lineage>
</organism>